<comment type="caution">
    <text evidence="2">The sequence shown here is derived from an EMBL/GenBank/DDBJ whole genome shotgun (WGS) entry which is preliminary data.</text>
</comment>
<dbReference type="RefSeq" id="XP_060311820.1">
    <property type="nucleotide sequence ID" value="XM_060457120.1"/>
</dbReference>
<evidence type="ECO:0008006" key="4">
    <source>
        <dbReference type="Google" id="ProtNLM"/>
    </source>
</evidence>
<accession>A0AAJ0DZB1</accession>
<gene>
    <name evidence="2" type="ORF">CCOS01_08960</name>
</gene>
<name>A0AAJ0DZB1_9PEZI</name>
<feature type="signal peptide" evidence="1">
    <location>
        <begin position="1"/>
        <end position="24"/>
    </location>
</feature>
<keyword evidence="1" id="KW-0732">Signal</keyword>
<keyword evidence="3" id="KW-1185">Reference proteome</keyword>
<evidence type="ECO:0000313" key="3">
    <source>
        <dbReference type="Proteomes" id="UP001240678"/>
    </source>
</evidence>
<evidence type="ECO:0000313" key="2">
    <source>
        <dbReference type="EMBL" id="KAK1523873.1"/>
    </source>
</evidence>
<sequence length="72" mass="7937">MGWRAWQCFMPFWSWMAHWMTGLGGRSNTEAIALSPIGATPSSSITLRCTAFFHSPVLPQSPVIRTSEPTGP</sequence>
<proteinExistence type="predicted"/>
<organism evidence="2 3">
    <name type="scientific">Colletotrichum costaricense</name>
    <dbReference type="NCBI Taxonomy" id="1209916"/>
    <lineage>
        <taxon>Eukaryota</taxon>
        <taxon>Fungi</taxon>
        <taxon>Dikarya</taxon>
        <taxon>Ascomycota</taxon>
        <taxon>Pezizomycotina</taxon>
        <taxon>Sordariomycetes</taxon>
        <taxon>Hypocreomycetidae</taxon>
        <taxon>Glomerellales</taxon>
        <taxon>Glomerellaceae</taxon>
        <taxon>Colletotrichum</taxon>
        <taxon>Colletotrichum acutatum species complex</taxon>
    </lineage>
</organism>
<dbReference type="AlphaFoldDB" id="A0AAJ0DZB1"/>
<reference evidence="2 3" key="1">
    <citation type="submission" date="2016-10" db="EMBL/GenBank/DDBJ databases">
        <title>The genome sequence of Colletotrichum fioriniae PJ7.</title>
        <authorList>
            <person name="Baroncelli R."/>
        </authorList>
    </citation>
    <scope>NUCLEOTIDE SEQUENCE [LARGE SCALE GENOMIC DNA]</scope>
    <source>
        <strain evidence="2 3">IMI 309622</strain>
    </source>
</reference>
<feature type="chain" id="PRO_5042595979" description="Secreted protein" evidence="1">
    <location>
        <begin position="25"/>
        <end position="72"/>
    </location>
</feature>
<protein>
    <recommendedName>
        <fullName evidence="4">Secreted protein</fullName>
    </recommendedName>
</protein>
<evidence type="ECO:0000256" key="1">
    <source>
        <dbReference type="SAM" id="SignalP"/>
    </source>
</evidence>
<dbReference type="Proteomes" id="UP001240678">
    <property type="component" value="Unassembled WGS sequence"/>
</dbReference>
<dbReference type="GeneID" id="85340667"/>
<dbReference type="EMBL" id="MOOE01000009">
    <property type="protein sequence ID" value="KAK1523873.1"/>
    <property type="molecule type" value="Genomic_DNA"/>
</dbReference>